<organism evidence="1 2">
    <name type="scientific">Vulgatibacter incomptus</name>
    <dbReference type="NCBI Taxonomy" id="1391653"/>
    <lineage>
        <taxon>Bacteria</taxon>
        <taxon>Pseudomonadati</taxon>
        <taxon>Myxococcota</taxon>
        <taxon>Myxococcia</taxon>
        <taxon>Myxococcales</taxon>
        <taxon>Cystobacterineae</taxon>
        <taxon>Vulgatibacteraceae</taxon>
        <taxon>Vulgatibacter</taxon>
    </lineage>
</organism>
<evidence type="ECO:0000313" key="1">
    <source>
        <dbReference type="EMBL" id="AKU91875.1"/>
    </source>
</evidence>
<gene>
    <name evidence="1" type="ORF">AKJ08_2262</name>
</gene>
<sequence length="215" mass="24348">MDESRGFQFKSAAVMARYTGYRADNLRTLLRWLKRVPGSSIFYHVHHALFRRHTAAAAFVNDFARWAWTTLHEETLAERLAILDPLEFGTVRAVRDAIVEVVEHHVGAVETIPHVPGLSSFFFQEARSVVFPTGVVATSLRDFAAKVRTVGPDSIFHHFVVAPLRVGPKENDFSKWIERECGAPEIAGKLRELSPYSDDLFDLRERIGDLVALYL</sequence>
<accession>A0A0K1PED5</accession>
<reference evidence="1 2" key="1">
    <citation type="submission" date="2015-08" db="EMBL/GenBank/DDBJ databases">
        <authorList>
            <person name="Babu N.S."/>
            <person name="Beckwith C.J."/>
            <person name="Beseler K.G."/>
            <person name="Brison A."/>
            <person name="Carone J.V."/>
            <person name="Caskin T.P."/>
            <person name="Diamond M."/>
            <person name="Durham M.E."/>
            <person name="Foxe J.M."/>
            <person name="Go M."/>
            <person name="Henderson B.A."/>
            <person name="Jones I.B."/>
            <person name="McGettigan J.A."/>
            <person name="Micheletti S.J."/>
            <person name="Nasrallah M.E."/>
            <person name="Ortiz D."/>
            <person name="Piller C.R."/>
            <person name="Privatt S.R."/>
            <person name="Schneider S.L."/>
            <person name="Sharp S."/>
            <person name="Smith T.C."/>
            <person name="Stanton J.D."/>
            <person name="Ullery H.E."/>
            <person name="Wilson R.J."/>
            <person name="Serrano M.G."/>
            <person name="Buck G."/>
            <person name="Lee V."/>
            <person name="Wang Y."/>
            <person name="Carvalho R."/>
            <person name="Voegtly L."/>
            <person name="Shi R."/>
            <person name="Duckworth R."/>
            <person name="Johnson A."/>
            <person name="Loviza R."/>
            <person name="Walstead R."/>
            <person name="Shah Z."/>
            <person name="Kiflezghi M."/>
            <person name="Wade K."/>
            <person name="Ball S.L."/>
            <person name="Bradley K.W."/>
            <person name="Asai D.J."/>
            <person name="Bowman C.A."/>
            <person name="Russell D.A."/>
            <person name="Pope W.H."/>
            <person name="Jacobs-Sera D."/>
            <person name="Hendrix R.W."/>
            <person name="Hatfull G.F."/>
        </authorList>
    </citation>
    <scope>NUCLEOTIDE SEQUENCE [LARGE SCALE GENOMIC DNA]</scope>
    <source>
        <strain evidence="1 2">DSM 27710</strain>
    </source>
</reference>
<proteinExistence type="predicted"/>
<protein>
    <submittedName>
        <fullName evidence="1">Uncharacterized protein</fullName>
    </submittedName>
</protein>
<dbReference type="Proteomes" id="UP000055590">
    <property type="component" value="Chromosome"/>
</dbReference>
<dbReference type="EMBL" id="CP012332">
    <property type="protein sequence ID" value="AKU91875.1"/>
    <property type="molecule type" value="Genomic_DNA"/>
</dbReference>
<name>A0A0K1PED5_9BACT</name>
<dbReference type="KEGG" id="vin:AKJ08_2262"/>
<keyword evidence="2" id="KW-1185">Reference proteome</keyword>
<dbReference type="Pfam" id="PF19027">
    <property type="entry name" value="DUF5752"/>
    <property type="match status" value="1"/>
</dbReference>
<dbReference type="InterPro" id="IPR044036">
    <property type="entry name" value="DUF5752"/>
</dbReference>
<evidence type="ECO:0000313" key="2">
    <source>
        <dbReference type="Proteomes" id="UP000055590"/>
    </source>
</evidence>
<dbReference type="OrthoDB" id="264053at2"/>
<dbReference type="STRING" id="1391653.AKJ08_2262"/>
<dbReference type="AlphaFoldDB" id="A0A0K1PED5"/>